<dbReference type="OrthoDB" id="4990480at2759"/>
<reference evidence="3" key="1">
    <citation type="journal article" date="2021" name="Nat. Commun.">
        <title>Genetic determinants of endophytism in the Arabidopsis root mycobiome.</title>
        <authorList>
            <person name="Mesny F."/>
            <person name="Miyauchi S."/>
            <person name="Thiergart T."/>
            <person name="Pickel B."/>
            <person name="Atanasova L."/>
            <person name="Karlsson M."/>
            <person name="Huettel B."/>
            <person name="Barry K.W."/>
            <person name="Haridas S."/>
            <person name="Chen C."/>
            <person name="Bauer D."/>
            <person name="Andreopoulos W."/>
            <person name="Pangilinan J."/>
            <person name="LaButti K."/>
            <person name="Riley R."/>
            <person name="Lipzen A."/>
            <person name="Clum A."/>
            <person name="Drula E."/>
            <person name="Henrissat B."/>
            <person name="Kohler A."/>
            <person name="Grigoriev I.V."/>
            <person name="Martin F.M."/>
            <person name="Hacquard S."/>
        </authorList>
    </citation>
    <scope>NUCLEOTIDE SEQUENCE</scope>
    <source>
        <strain evidence="3">MPI-CAGE-AT-0023</strain>
    </source>
</reference>
<feature type="region of interest" description="Disordered" evidence="1">
    <location>
        <begin position="1"/>
        <end position="41"/>
    </location>
</feature>
<dbReference type="RefSeq" id="XP_046054634.1">
    <property type="nucleotide sequence ID" value="XM_046198594.1"/>
</dbReference>
<protein>
    <recommendedName>
        <fullName evidence="5">MARVEL domain-containing protein</fullName>
    </recommendedName>
</protein>
<evidence type="ECO:0000313" key="3">
    <source>
        <dbReference type="EMBL" id="KAH7266815.1"/>
    </source>
</evidence>
<feature type="transmembrane region" description="Helical" evidence="2">
    <location>
        <begin position="123"/>
        <end position="143"/>
    </location>
</feature>
<dbReference type="EMBL" id="JAGMUX010000002">
    <property type="protein sequence ID" value="KAH7266815.1"/>
    <property type="molecule type" value="Genomic_DNA"/>
</dbReference>
<feature type="transmembrane region" description="Helical" evidence="2">
    <location>
        <begin position="82"/>
        <end position="102"/>
    </location>
</feature>
<name>A0A9P9R5W6_FUSRE</name>
<keyword evidence="2" id="KW-0812">Transmembrane</keyword>
<gene>
    <name evidence="3" type="ORF">BKA55DRAFT_684094</name>
</gene>
<keyword evidence="2" id="KW-1133">Transmembrane helix</keyword>
<dbReference type="Proteomes" id="UP000720189">
    <property type="component" value="Unassembled WGS sequence"/>
</dbReference>
<evidence type="ECO:0000256" key="2">
    <source>
        <dbReference type="SAM" id="Phobius"/>
    </source>
</evidence>
<dbReference type="AlphaFoldDB" id="A0A9P9R5W6"/>
<dbReference type="GeneID" id="70228548"/>
<feature type="region of interest" description="Disordered" evidence="1">
    <location>
        <begin position="194"/>
        <end position="218"/>
    </location>
</feature>
<feature type="compositionally biased region" description="Acidic residues" evidence="1">
    <location>
        <begin position="206"/>
        <end position="218"/>
    </location>
</feature>
<proteinExistence type="predicted"/>
<keyword evidence="4" id="KW-1185">Reference proteome</keyword>
<organism evidence="3 4">
    <name type="scientific">Fusarium redolens</name>
    <dbReference type="NCBI Taxonomy" id="48865"/>
    <lineage>
        <taxon>Eukaryota</taxon>
        <taxon>Fungi</taxon>
        <taxon>Dikarya</taxon>
        <taxon>Ascomycota</taxon>
        <taxon>Pezizomycotina</taxon>
        <taxon>Sordariomycetes</taxon>
        <taxon>Hypocreomycetidae</taxon>
        <taxon>Hypocreales</taxon>
        <taxon>Nectriaceae</taxon>
        <taxon>Fusarium</taxon>
        <taxon>Fusarium redolens species complex</taxon>
    </lineage>
</organism>
<evidence type="ECO:0000256" key="1">
    <source>
        <dbReference type="SAM" id="MobiDB-lite"/>
    </source>
</evidence>
<feature type="transmembrane region" description="Helical" evidence="2">
    <location>
        <begin position="57"/>
        <end position="76"/>
    </location>
</feature>
<feature type="compositionally biased region" description="Basic and acidic residues" evidence="1">
    <location>
        <begin position="1"/>
        <end position="14"/>
    </location>
</feature>
<feature type="compositionally biased region" description="Polar residues" evidence="1">
    <location>
        <begin position="15"/>
        <end position="25"/>
    </location>
</feature>
<comment type="caution">
    <text evidence="3">The sequence shown here is derived from an EMBL/GenBank/DDBJ whole genome shotgun (WGS) entry which is preliminary data.</text>
</comment>
<sequence>MAGPQYHDDFDSTPKQDSTPTQDQPLDQPREHTQPLSAHDTSPIPAKDHIWTARLNLRLFSICVDALLLVIVSLLASSSSDGTTSIIFFGLLTALALIWNFADSIHVWTRRYHRFSPSIRICIDLPLAVLFAILSLICGYFGPSDHAISGSAPSTDESHLGRRALGCFGITKVLVHMILVSVAYYERTQAKSSTSRSNYERNEGDIAGDEEEGLLFSE</sequence>
<feature type="transmembrane region" description="Helical" evidence="2">
    <location>
        <begin position="163"/>
        <end position="185"/>
    </location>
</feature>
<accession>A0A9P9R5W6</accession>
<keyword evidence="2" id="KW-0472">Membrane</keyword>
<evidence type="ECO:0008006" key="5">
    <source>
        <dbReference type="Google" id="ProtNLM"/>
    </source>
</evidence>
<evidence type="ECO:0000313" key="4">
    <source>
        <dbReference type="Proteomes" id="UP000720189"/>
    </source>
</evidence>